<comment type="caution">
    <text evidence="1">The sequence shown here is derived from an EMBL/GenBank/DDBJ whole genome shotgun (WGS) entry which is preliminary data.</text>
</comment>
<dbReference type="AlphaFoldDB" id="A0A286U918"/>
<accession>A0A286U918</accession>
<organism evidence="1 2">
    <name type="scientific">Pyrrhoderma noxium</name>
    <dbReference type="NCBI Taxonomy" id="2282107"/>
    <lineage>
        <taxon>Eukaryota</taxon>
        <taxon>Fungi</taxon>
        <taxon>Dikarya</taxon>
        <taxon>Basidiomycota</taxon>
        <taxon>Agaricomycotina</taxon>
        <taxon>Agaricomycetes</taxon>
        <taxon>Hymenochaetales</taxon>
        <taxon>Hymenochaetaceae</taxon>
        <taxon>Pyrrhoderma</taxon>
    </lineage>
</organism>
<dbReference type="Proteomes" id="UP000217199">
    <property type="component" value="Unassembled WGS sequence"/>
</dbReference>
<proteinExistence type="predicted"/>
<keyword evidence="2" id="KW-1185">Reference proteome</keyword>
<protein>
    <submittedName>
        <fullName evidence="1">Uncharacterized protein</fullName>
    </submittedName>
</protein>
<sequence>MSLILVTTKGVSRLRVLYSLSELVAFIVPEAFPLSFTGCDRQGGRCNGLAVIEITGTSTPRRIFRKRSSKVEDSDFA</sequence>
<dbReference type="InParanoid" id="A0A286U918"/>
<evidence type="ECO:0000313" key="1">
    <source>
        <dbReference type="EMBL" id="PAV16066.1"/>
    </source>
</evidence>
<evidence type="ECO:0000313" key="2">
    <source>
        <dbReference type="Proteomes" id="UP000217199"/>
    </source>
</evidence>
<name>A0A286U918_9AGAM</name>
<gene>
    <name evidence="1" type="ORF">PNOK_0768600</name>
</gene>
<reference evidence="1 2" key="1">
    <citation type="journal article" date="2017" name="Mol. Ecol.">
        <title>Comparative and population genomic landscape of Phellinus noxius: A hypervariable fungus causing root rot in trees.</title>
        <authorList>
            <person name="Chung C.L."/>
            <person name="Lee T.J."/>
            <person name="Akiba M."/>
            <person name="Lee H.H."/>
            <person name="Kuo T.H."/>
            <person name="Liu D."/>
            <person name="Ke H.M."/>
            <person name="Yokoi T."/>
            <person name="Roa M.B."/>
            <person name="Lu M.J."/>
            <person name="Chang Y.Y."/>
            <person name="Ann P.J."/>
            <person name="Tsai J.N."/>
            <person name="Chen C.Y."/>
            <person name="Tzean S.S."/>
            <person name="Ota Y."/>
            <person name="Hattori T."/>
            <person name="Sahashi N."/>
            <person name="Liou R.F."/>
            <person name="Kikuchi T."/>
            <person name="Tsai I.J."/>
        </authorList>
    </citation>
    <scope>NUCLEOTIDE SEQUENCE [LARGE SCALE GENOMIC DNA]</scope>
    <source>
        <strain evidence="1 2">FFPRI411160</strain>
    </source>
</reference>
<dbReference type="EMBL" id="NBII01000008">
    <property type="protein sequence ID" value="PAV16066.1"/>
    <property type="molecule type" value="Genomic_DNA"/>
</dbReference>